<reference evidence="2" key="1">
    <citation type="submission" date="2024-06" db="EMBL/GenBank/DDBJ databases">
        <title>Streptomyces sp. strain HUAS MG91 genome sequences.</title>
        <authorList>
            <person name="Mo P."/>
        </authorList>
    </citation>
    <scope>NUCLEOTIDE SEQUENCE</scope>
    <source>
        <strain evidence="2">HUAS MG91</strain>
    </source>
</reference>
<evidence type="ECO:0000313" key="2">
    <source>
        <dbReference type="EMBL" id="XCJ73377.1"/>
    </source>
</evidence>
<feature type="region of interest" description="Disordered" evidence="1">
    <location>
        <begin position="1"/>
        <end position="52"/>
    </location>
</feature>
<sequence>MTHGDGQQGVPTGGFGPPLPSFVPPPPAHPPAFPPPPSVPPAAGPGTVQGPEFIAADEHNGLVVDADGVHFEQGPHAVDLPWAYVRTVRFQPVPDGLYVTAVMTDGPVYECRVRARRRSLATQWSTDLAGVLHHYLAGRLNS</sequence>
<dbReference type="KEGG" id="stac:ABII15_26950"/>
<organism evidence="2">
    <name type="scientific">Streptomyces tabacisoli</name>
    <dbReference type="NCBI Taxonomy" id="3156398"/>
    <lineage>
        <taxon>Bacteria</taxon>
        <taxon>Bacillati</taxon>
        <taxon>Actinomycetota</taxon>
        <taxon>Actinomycetes</taxon>
        <taxon>Kitasatosporales</taxon>
        <taxon>Streptomycetaceae</taxon>
        <taxon>Streptomyces</taxon>
    </lineage>
</organism>
<proteinExistence type="predicted"/>
<dbReference type="EMBL" id="CP159534">
    <property type="protein sequence ID" value="XCJ73377.1"/>
    <property type="molecule type" value="Genomic_DNA"/>
</dbReference>
<accession>A0AAU8IYS3</accession>
<name>A0AAU8IYS3_9ACTN</name>
<dbReference type="AlphaFoldDB" id="A0AAU8IYS3"/>
<evidence type="ECO:0000256" key="1">
    <source>
        <dbReference type="SAM" id="MobiDB-lite"/>
    </source>
</evidence>
<gene>
    <name evidence="2" type="ORF">ABII15_26950</name>
</gene>
<dbReference type="RefSeq" id="WP_353944862.1">
    <property type="nucleotide sequence ID" value="NZ_CP159534.1"/>
</dbReference>
<feature type="compositionally biased region" description="Pro residues" evidence="1">
    <location>
        <begin position="17"/>
        <end position="43"/>
    </location>
</feature>
<protein>
    <submittedName>
        <fullName evidence="2">Uncharacterized protein</fullName>
    </submittedName>
</protein>